<protein>
    <submittedName>
        <fullName evidence="1">Uncharacterized protein</fullName>
    </submittedName>
</protein>
<feature type="non-terminal residue" evidence="1">
    <location>
        <position position="1"/>
    </location>
</feature>
<dbReference type="Proteomes" id="UP000324800">
    <property type="component" value="Unassembled WGS sequence"/>
</dbReference>
<name>A0A5J4V4A3_9EUKA</name>
<gene>
    <name evidence="1" type="ORF">EZS28_027598</name>
</gene>
<accession>A0A5J4V4A3</accession>
<evidence type="ECO:0000313" key="1">
    <source>
        <dbReference type="EMBL" id="KAA6376875.1"/>
    </source>
</evidence>
<comment type="caution">
    <text evidence="1">The sequence shown here is derived from an EMBL/GenBank/DDBJ whole genome shotgun (WGS) entry which is preliminary data.</text>
</comment>
<sequence length="205" mass="23941">TQNKQGKQNEQQESESKPSLTKLCSTLQTLSHQIWENNTCKQVIQIPKLLQSLVALSRFKVGSHLREEIDRQRLEVRSWSRRCLSWIQLNNDEQIQTELVNIEYERVMSITFCTAGDLGEEQDEEIYNGLFYVFSFLNELQRGKTYRQLSFQPLPLLVRRSEEQIEEEGANEEIDAQMANNGIYGHIKFNAKLAKAATLNYFIHR</sequence>
<organism evidence="1 2">
    <name type="scientific">Streblomastix strix</name>
    <dbReference type="NCBI Taxonomy" id="222440"/>
    <lineage>
        <taxon>Eukaryota</taxon>
        <taxon>Metamonada</taxon>
        <taxon>Preaxostyla</taxon>
        <taxon>Oxymonadida</taxon>
        <taxon>Streblomastigidae</taxon>
        <taxon>Streblomastix</taxon>
    </lineage>
</organism>
<proteinExistence type="predicted"/>
<dbReference type="AlphaFoldDB" id="A0A5J4V4A3"/>
<reference evidence="1 2" key="1">
    <citation type="submission" date="2019-03" db="EMBL/GenBank/DDBJ databases">
        <title>Single cell metagenomics reveals metabolic interactions within the superorganism composed of flagellate Streblomastix strix and complex community of Bacteroidetes bacteria on its surface.</title>
        <authorList>
            <person name="Treitli S.C."/>
            <person name="Kolisko M."/>
            <person name="Husnik F."/>
            <person name="Keeling P."/>
            <person name="Hampl V."/>
        </authorList>
    </citation>
    <scope>NUCLEOTIDE SEQUENCE [LARGE SCALE GENOMIC DNA]</scope>
    <source>
        <strain evidence="1">ST1C</strain>
    </source>
</reference>
<evidence type="ECO:0000313" key="2">
    <source>
        <dbReference type="Proteomes" id="UP000324800"/>
    </source>
</evidence>
<dbReference type="EMBL" id="SNRW01010216">
    <property type="protein sequence ID" value="KAA6376875.1"/>
    <property type="molecule type" value="Genomic_DNA"/>
</dbReference>